<dbReference type="Proteomes" id="UP000240322">
    <property type="component" value="Unassembled WGS sequence"/>
</dbReference>
<dbReference type="EMBL" id="NEXE01000351">
    <property type="protein sequence ID" value="PSN82592.1"/>
    <property type="molecule type" value="Genomic_DNA"/>
</dbReference>
<gene>
    <name evidence="1" type="ORF">B9Q03_14065</name>
</gene>
<accession>A0A2R6A7Z9</accession>
<organism evidence="1 2">
    <name type="scientific">Candidatus Marsarchaeota G2 archaeon OSP_D</name>
    <dbReference type="NCBI Taxonomy" id="1978157"/>
    <lineage>
        <taxon>Archaea</taxon>
        <taxon>Candidatus Marsarchaeota</taxon>
        <taxon>Candidatus Marsarchaeota group 2</taxon>
    </lineage>
</organism>
<proteinExistence type="predicted"/>
<comment type="caution">
    <text evidence="1">The sequence shown here is derived from an EMBL/GenBank/DDBJ whole genome shotgun (WGS) entry which is preliminary data.</text>
</comment>
<reference evidence="1 2" key="1">
    <citation type="submission" date="2017-04" db="EMBL/GenBank/DDBJ databases">
        <title>Novel microbial lineages endemic to geothermal iron-oxide mats fill important gaps in the evolutionary history of Archaea.</title>
        <authorList>
            <person name="Jay Z.J."/>
            <person name="Beam J.P."/>
            <person name="Dlakic M."/>
            <person name="Rusch D.B."/>
            <person name="Kozubal M.A."/>
            <person name="Inskeep W.P."/>
        </authorList>
    </citation>
    <scope>NUCLEOTIDE SEQUENCE [LARGE SCALE GENOMIC DNA]</scope>
    <source>
        <strain evidence="1">OSP_D</strain>
    </source>
</reference>
<dbReference type="AlphaFoldDB" id="A0A2R6A7Z9"/>
<protein>
    <submittedName>
        <fullName evidence="1">Uncharacterized protein</fullName>
    </submittedName>
</protein>
<sequence>MAEDFDEHPRFGEAVSRGYIMVKGEKVNLMRDVVAGVYYLPHDGERYDYYCPSCHVDHWPDAEDEAVGYDYELRREVRLHDLDERGRLLLERGKCVYCGEDAPYMLLSVRELEADEALSSGGQARTTA</sequence>
<evidence type="ECO:0000313" key="2">
    <source>
        <dbReference type="Proteomes" id="UP000240322"/>
    </source>
</evidence>
<name>A0A2R6A7Z9_9ARCH</name>
<evidence type="ECO:0000313" key="1">
    <source>
        <dbReference type="EMBL" id="PSN82592.1"/>
    </source>
</evidence>